<organism evidence="3 4">
    <name type="scientific">Collinsella ihumii</name>
    <dbReference type="NCBI Taxonomy" id="1720204"/>
    <lineage>
        <taxon>Bacteria</taxon>
        <taxon>Bacillati</taxon>
        <taxon>Actinomycetota</taxon>
        <taxon>Coriobacteriia</taxon>
        <taxon>Coriobacteriales</taxon>
        <taxon>Coriobacteriaceae</taxon>
        <taxon>Collinsella</taxon>
    </lineage>
</organism>
<sequence length="784" mass="84378">MDANAHGARCLVLLADPALGVISPSWRAKEALEEAGYAVFWFTPRLWPQLFADGVAQLGYLDALMRRWAVDAVVVADGLSIDTSACVVQAPRLVVLASREDELARSLERMRGAAPDTCWVLDGMAAPAARELGCTVRTLGTVPDLSALDLANEIVYPRGLSCGQEATPERIELMRAAAQGMPEGTPVRCAGEGWPDEWRFDGADAGAAYALGFTSIAVRFPSSEGRSAYDEYVLQATKQLAGADILRPDAGATGAWMAERAAALLESRRVRASIASTADDALFGSVRAGRGDAEGMHAARGGFERSIVHAAEALGVEGASFEPCRVATVLGYVGCGNFGDEYILSTIAERLEERCPGTVSVAVSENPWHTLVHRGVYAIALASKRELDGMLARSSVALVMAGLLFDQGIRWTMGKAEIASSVLHSDIPGIAAFVELAALNDTPVVLYGIGAGPLERTHSKRLVRLMGSLGARFVCRDEETARLVSACDVPAGQVVRRADVAFTGSSHVTEAVDSWFANQELDPVDTDLIVVSLREYENVSDDFAERVARACDRVLASRPHAHLAFAMLDAADRGISDRVVEAMSRIDRVHLFSAGDDIDAMADFIGRATAGLSMRYHASLLMFRGGIPCVGLGYLPKVCALYEEARMGSSLLAMDASADEIADALGRALDEREALARVVQEGVANLRGLARQGEDELVELVGETSPACEQDNGCHELYLYREAASDRMLVDERRRAEAAERHAADVKRELAEARQRVVDLEQSNSYRIGSALMYLPGLLKHRRQ</sequence>
<dbReference type="PANTHER" id="PTHR36836:SF1">
    <property type="entry name" value="COLANIC ACID BIOSYNTHESIS PROTEIN WCAK"/>
    <property type="match status" value="1"/>
</dbReference>
<reference evidence="3" key="2">
    <citation type="submission" date="2021-09" db="EMBL/GenBank/DDBJ databases">
        <authorList>
            <person name="Gilroy R."/>
        </authorList>
    </citation>
    <scope>NUCLEOTIDE SEQUENCE</scope>
    <source>
        <strain evidence="3">ChiGjej2B2-7701</strain>
    </source>
</reference>
<proteinExistence type="predicted"/>
<dbReference type="Pfam" id="PF04230">
    <property type="entry name" value="PS_pyruv_trans"/>
    <property type="match status" value="1"/>
</dbReference>
<evidence type="ECO:0000256" key="1">
    <source>
        <dbReference type="SAM" id="Coils"/>
    </source>
</evidence>
<accession>A0A921IM58</accession>
<dbReference type="AlphaFoldDB" id="A0A921IM58"/>
<name>A0A921IM58_9ACTN</name>
<dbReference type="GO" id="GO:0016740">
    <property type="term" value="F:transferase activity"/>
    <property type="evidence" value="ECO:0007669"/>
    <property type="project" value="UniProtKB-KW"/>
</dbReference>
<feature type="coiled-coil region" evidence="1">
    <location>
        <begin position="729"/>
        <end position="763"/>
    </location>
</feature>
<evidence type="ECO:0000313" key="4">
    <source>
        <dbReference type="Proteomes" id="UP000746751"/>
    </source>
</evidence>
<dbReference type="PANTHER" id="PTHR36836">
    <property type="entry name" value="COLANIC ACID BIOSYNTHESIS PROTEIN WCAK"/>
    <property type="match status" value="1"/>
</dbReference>
<dbReference type="InterPro" id="IPR007345">
    <property type="entry name" value="Polysacch_pyruvyl_Trfase"/>
</dbReference>
<evidence type="ECO:0000313" key="3">
    <source>
        <dbReference type="EMBL" id="HJG29840.1"/>
    </source>
</evidence>
<gene>
    <name evidence="3" type="ORF">K8U80_00390</name>
</gene>
<comment type="caution">
    <text evidence="3">The sequence shown here is derived from an EMBL/GenBank/DDBJ whole genome shotgun (WGS) entry which is preliminary data.</text>
</comment>
<reference evidence="3" key="1">
    <citation type="journal article" date="2021" name="PeerJ">
        <title>Extensive microbial diversity within the chicken gut microbiome revealed by metagenomics and culture.</title>
        <authorList>
            <person name="Gilroy R."/>
            <person name="Ravi A."/>
            <person name="Getino M."/>
            <person name="Pursley I."/>
            <person name="Horton D.L."/>
            <person name="Alikhan N.F."/>
            <person name="Baker D."/>
            <person name="Gharbi K."/>
            <person name="Hall N."/>
            <person name="Watson M."/>
            <person name="Adriaenssens E.M."/>
            <person name="Foster-Nyarko E."/>
            <person name="Jarju S."/>
            <person name="Secka A."/>
            <person name="Antonio M."/>
            <person name="Oren A."/>
            <person name="Chaudhuri R.R."/>
            <person name="La Ragione R."/>
            <person name="Hildebrand F."/>
            <person name="Pallen M.J."/>
        </authorList>
    </citation>
    <scope>NUCLEOTIDE SEQUENCE</scope>
    <source>
        <strain evidence="3">ChiGjej2B2-7701</strain>
    </source>
</reference>
<protein>
    <submittedName>
        <fullName evidence="3">Polysaccharide pyruvyl transferase family protein</fullName>
    </submittedName>
</protein>
<keyword evidence="3" id="KW-0808">Transferase</keyword>
<dbReference type="Proteomes" id="UP000746751">
    <property type="component" value="Unassembled WGS sequence"/>
</dbReference>
<dbReference type="EMBL" id="DYVF01000003">
    <property type="protein sequence ID" value="HJG29840.1"/>
    <property type="molecule type" value="Genomic_DNA"/>
</dbReference>
<feature type="domain" description="Polysaccharide pyruvyl transferase" evidence="2">
    <location>
        <begin position="337"/>
        <end position="634"/>
    </location>
</feature>
<evidence type="ECO:0000259" key="2">
    <source>
        <dbReference type="Pfam" id="PF04230"/>
    </source>
</evidence>
<keyword evidence="1" id="KW-0175">Coiled coil</keyword>